<evidence type="ECO:0000313" key="9">
    <source>
        <dbReference type="EMBL" id="GIP52968.1"/>
    </source>
</evidence>
<reference evidence="9 10" key="1">
    <citation type="submission" date="2021-03" db="EMBL/GenBank/DDBJ databases">
        <title>Antimicrobial resistance genes in bacteria isolated from Japanese honey, and their potential for conferring macrolide and lincosamide resistance in the American foulbrood pathogen Paenibacillus larvae.</title>
        <authorList>
            <person name="Okamoto M."/>
            <person name="Kumagai M."/>
            <person name="Kanamori H."/>
            <person name="Takamatsu D."/>
        </authorList>
    </citation>
    <scope>NUCLEOTIDE SEQUENCE [LARGE SCALE GENOMIC DNA]</scope>
    <source>
        <strain evidence="9 10">J42TS3</strain>
    </source>
</reference>
<gene>
    <name evidence="9" type="ORF">J42TS3_20030</name>
</gene>
<keyword evidence="2 7" id="KW-0378">Hydrolase</keyword>
<evidence type="ECO:0000313" key="10">
    <source>
        <dbReference type="Proteomes" id="UP000679992"/>
    </source>
</evidence>
<organism evidence="9 10">
    <name type="scientific">Paenibacillus vini</name>
    <dbReference type="NCBI Taxonomy" id="1476024"/>
    <lineage>
        <taxon>Bacteria</taxon>
        <taxon>Bacillati</taxon>
        <taxon>Bacillota</taxon>
        <taxon>Bacilli</taxon>
        <taxon>Bacillales</taxon>
        <taxon>Paenibacillaceae</taxon>
        <taxon>Paenibacillus</taxon>
    </lineage>
</organism>
<evidence type="ECO:0000256" key="1">
    <source>
        <dbReference type="ARBA" id="ARBA00005641"/>
    </source>
</evidence>
<accession>A0ABQ4MAE5</accession>
<dbReference type="InterPro" id="IPR050386">
    <property type="entry name" value="Glycosyl_hydrolase_5"/>
</dbReference>
<feature type="domain" description="Glycoside hydrolase family 5" evidence="8">
    <location>
        <begin position="73"/>
        <end position="365"/>
    </location>
</feature>
<evidence type="ECO:0000256" key="4">
    <source>
        <dbReference type="ARBA" id="ARBA00023277"/>
    </source>
</evidence>
<proteinExistence type="inferred from homology"/>
<keyword evidence="3" id="KW-0136">Cellulose degradation</keyword>
<dbReference type="Pfam" id="PF00150">
    <property type="entry name" value="Cellulase"/>
    <property type="match status" value="1"/>
</dbReference>
<evidence type="ECO:0000256" key="3">
    <source>
        <dbReference type="ARBA" id="ARBA00023001"/>
    </source>
</evidence>
<comment type="caution">
    <text evidence="9">The sequence shown here is derived from an EMBL/GenBank/DDBJ whole genome shotgun (WGS) entry which is preliminary data.</text>
</comment>
<name>A0ABQ4MAE5_9BACL</name>
<dbReference type="InterPro" id="IPR001547">
    <property type="entry name" value="Glyco_hydro_5"/>
</dbReference>
<evidence type="ECO:0000256" key="7">
    <source>
        <dbReference type="RuleBase" id="RU361153"/>
    </source>
</evidence>
<protein>
    <recommendedName>
        <fullName evidence="8">Glycoside hydrolase family 5 domain-containing protein</fullName>
    </recommendedName>
</protein>
<keyword evidence="10" id="KW-1185">Reference proteome</keyword>
<dbReference type="PANTHER" id="PTHR31297">
    <property type="entry name" value="GLUCAN ENDO-1,6-BETA-GLUCOSIDASE B"/>
    <property type="match status" value="1"/>
</dbReference>
<comment type="similarity">
    <text evidence="1 7">Belongs to the glycosyl hydrolase 5 (cellulase A) family.</text>
</comment>
<dbReference type="RefSeq" id="WP_213654646.1">
    <property type="nucleotide sequence ID" value="NZ_BOSL01000005.1"/>
</dbReference>
<evidence type="ECO:0000256" key="2">
    <source>
        <dbReference type="ARBA" id="ARBA00022801"/>
    </source>
</evidence>
<evidence type="ECO:0000256" key="6">
    <source>
        <dbReference type="ARBA" id="ARBA00023326"/>
    </source>
</evidence>
<evidence type="ECO:0000256" key="5">
    <source>
        <dbReference type="ARBA" id="ARBA00023295"/>
    </source>
</evidence>
<dbReference type="Proteomes" id="UP000679992">
    <property type="component" value="Unassembled WGS sequence"/>
</dbReference>
<dbReference type="PANTHER" id="PTHR31297:SF41">
    <property type="entry name" value="ENDOGLUCANASE, PUTATIVE (AFU_ORTHOLOGUE AFUA_5G01830)-RELATED"/>
    <property type="match status" value="1"/>
</dbReference>
<sequence length="592" mass="65333">MKQRKIKFELFILMFVFMAIMGCSKSTSSDNVVSPPAEKEITALEVANLMGNGINLGNTMEAYGHVSLGVDAETSAYETLWGQPVTTKEMLTAMKEAGFDSVRIPVAWTNAIDYESGNYTIKKAYMDRVEEIVNYALDADMYVVINEHWDGGWWGMFGSATSETREKAMELYVSMWTQIAERFQDYSDKLIFESGNEELGSRLNDVDVSKDSGALTEDESYETTNKINQTFVDTIRGSGGNNSERFLLIAGYNTNIMATLDDRFQMPKDSIANRLLISVHYYDPWSYAGSEDLASWGSESEYKAQNDVLAKMTKFTDQGFGVIIGEYGALPAKDGTIKENTVDYTKNILDNSDLYGYVPMLWDTSSFFVRQDLKINDEGLAKLFKDRSLSAQSSLSDEEIKENARKSLELGIAKGKEYDTSYVGPTLNGDEKAVAWIMYNSNDSNVSYSAGDTYDPSSKTDGVVASDVEINGAGTYTISLDFTGTTEGFANSVLFSAIGITNGELLFPGYIVTIKDVTINGDPYKMTGVPYTTTDDKKTTRVNLHNPWVGSIPVEARLPEGDLSSASATVLDNQTLGEVETISVTFEYGPAK</sequence>
<dbReference type="EMBL" id="BOSL01000005">
    <property type="protein sequence ID" value="GIP52968.1"/>
    <property type="molecule type" value="Genomic_DNA"/>
</dbReference>
<dbReference type="PROSITE" id="PS51257">
    <property type="entry name" value="PROKAR_LIPOPROTEIN"/>
    <property type="match status" value="1"/>
</dbReference>
<dbReference type="Gene3D" id="3.20.20.80">
    <property type="entry name" value="Glycosidases"/>
    <property type="match status" value="1"/>
</dbReference>
<evidence type="ECO:0000259" key="8">
    <source>
        <dbReference type="Pfam" id="PF00150"/>
    </source>
</evidence>
<dbReference type="InterPro" id="IPR017853">
    <property type="entry name" value="GH"/>
</dbReference>
<dbReference type="SUPFAM" id="SSF51445">
    <property type="entry name" value="(Trans)glycosidases"/>
    <property type="match status" value="1"/>
</dbReference>
<keyword evidence="6" id="KW-0624">Polysaccharide degradation</keyword>
<keyword evidence="4" id="KW-0119">Carbohydrate metabolism</keyword>
<keyword evidence="5 7" id="KW-0326">Glycosidase</keyword>